<dbReference type="Proteomes" id="UP000422569">
    <property type="component" value="Chromosome"/>
</dbReference>
<dbReference type="GO" id="GO:0080120">
    <property type="term" value="P:CAAX-box protein maturation"/>
    <property type="evidence" value="ECO:0007669"/>
    <property type="project" value="UniProtKB-ARBA"/>
</dbReference>
<organism evidence="3 4">
    <name type="scientific">Methylocystis parvus</name>
    <dbReference type="NCBI Taxonomy" id="134"/>
    <lineage>
        <taxon>Bacteria</taxon>
        <taxon>Pseudomonadati</taxon>
        <taxon>Pseudomonadota</taxon>
        <taxon>Alphaproteobacteria</taxon>
        <taxon>Hyphomicrobiales</taxon>
        <taxon>Methylocystaceae</taxon>
        <taxon>Methylocystis</taxon>
    </lineage>
</organism>
<dbReference type="EMBL" id="CP044331">
    <property type="protein sequence ID" value="QGM98857.1"/>
    <property type="molecule type" value="Genomic_DNA"/>
</dbReference>
<feature type="domain" description="CAAX prenyl protease 2/Lysostaphin resistance protein A-like" evidence="2">
    <location>
        <begin position="106"/>
        <end position="191"/>
    </location>
</feature>
<dbReference type="GO" id="GO:0004175">
    <property type="term" value="F:endopeptidase activity"/>
    <property type="evidence" value="ECO:0007669"/>
    <property type="project" value="UniProtKB-ARBA"/>
</dbReference>
<keyword evidence="3" id="KW-0378">Hydrolase</keyword>
<evidence type="ECO:0000259" key="2">
    <source>
        <dbReference type="Pfam" id="PF02517"/>
    </source>
</evidence>
<dbReference type="GO" id="GO:0006508">
    <property type="term" value="P:proteolysis"/>
    <property type="evidence" value="ECO:0007669"/>
    <property type="project" value="UniProtKB-KW"/>
</dbReference>
<keyword evidence="3" id="KW-0645">Protease</keyword>
<feature type="transmembrane region" description="Helical" evidence="1">
    <location>
        <begin position="36"/>
        <end position="57"/>
    </location>
</feature>
<dbReference type="InterPro" id="IPR003675">
    <property type="entry name" value="Rce1/LyrA-like_dom"/>
</dbReference>
<keyword evidence="1" id="KW-0812">Transmembrane</keyword>
<protein>
    <submittedName>
        <fullName evidence="3">CPBP family intramembrane metalloprotease</fullName>
    </submittedName>
</protein>
<gene>
    <name evidence="3" type="ORF">F7D14_16125</name>
</gene>
<keyword evidence="1" id="KW-0472">Membrane</keyword>
<feature type="transmembrane region" description="Helical" evidence="1">
    <location>
        <begin position="69"/>
        <end position="89"/>
    </location>
</feature>
<proteinExistence type="predicted"/>
<evidence type="ECO:0000313" key="4">
    <source>
        <dbReference type="Proteomes" id="UP000422569"/>
    </source>
</evidence>
<feature type="transmembrane region" description="Helical" evidence="1">
    <location>
        <begin position="150"/>
        <end position="175"/>
    </location>
</feature>
<feature type="transmembrane region" description="Helical" evidence="1">
    <location>
        <begin position="181"/>
        <end position="200"/>
    </location>
</feature>
<keyword evidence="4" id="KW-1185">Reference proteome</keyword>
<evidence type="ECO:0000256" key="1">
    <source>
        <dbReference type="SAM" id="Phobius"/>
    </source>
</evidence>
<dbReference type="RefSeq" id="WP_016918726.1">
    <property type="nucleotide sequence ID" value="NZ_CP044331.1"/>
</dbReference>
<accession>A0A6B8M1V5</accession>
<sequence length="201" mass="21774">MTAVHRLRDTAPLLGFALLLLTPGVAIRCGLIPFDMRFEALLIVSALCVGLVAAAGYNSAELGLRAPFVARHWQMCGIVTAGALAAIYLEAQLFTTGREQPDWMKFAPFYVLVSSPLQELVCRVIPKLITDKLRLSSAKYMFFSAASFSLMHLAYGDALLLANTFFVGLAWAAAYQATRNVWPVAASHAAVGTFAFWLGVA</sequence>
<name>A0A6B8M1V5_9HYPH</name>
<dbReference type="GO" id="GO:0008237">
    <property type="term" value="F:metallopeptidase activity"/>
    <property type="evidence" value="ECO:0007669"/>
    <property type="project" value="UniProtKB-KW"/>
</dbReference>
<reference evidence="3 4" key="1">
    <citation type="submission" date="2019-09" db="EMBL/GenBank/DDBJ databases">
        <title>Isolation and complete genome sequencing of Methylocystis species.</title>
        <authorList>
            <person name="Rumah B.L."/>
            <person name="Stead C.E."/>
            <person name="Stevens B.C."/>
            <person name="Minton N.P."/>
            <person name="Grosse-Honebrink A."/>
            <person name="Zhang Y."/>
        </authorList>
    </citation>
    <scope>NUCLEOTIDE SEQUENCE [LARGE SCALE GENOMIC DNA]</scope>
    <source>
        <strain evidence="3 4">BRCS2</strain>
    </source>
</reference>
<evidence type="ECO:0000313" key="3">
    <source>
        <dbReference type="EMBL" id="QGM98857.1"/>
    </source>
</evidence>
<dbReference type="KEGG" id="mpar:F7D14_16125"/>
<keyword evidence="3" id="KW-0482">Metalloprotease</keyword>
<dbReference type="AlphaFoldDB" id="A0A6B8M1V5"/>
<dbReference type="Pfam" id="PF02517">
    <property type="entry name" value="Rce1-like"/>
    <property type="match status" value="1"/>
</dbReference>
<keyword evidence="1" id="KW-1133">Transmembrane helix</keyword>